<sequence length="872" mass="100943">MTSSSANESAHDIPLSGSATEVSDTSTEKLKPFVVPERIRRCLTPSRCRSKSKFSGHLERRRRIIQQCQLKAQKTMSEIRTKLINRKQQFHLQRCRLSLQMNRKMNAARERRRRILGERKTRAQNIALLVNEPIITNNLKNEPKESRRKVSDAFEKLVKFIQFHIRRYLLRNYLDYLHQNSVFDKLDTLSYSESLLFVRENSREACILRSVLSQLVPGVTYQSVLLYGIVLVADIKDSIISHSHSGTNTNTDTSHHDLVSNSITLLLYKVTLSILQALKAIALPGADLRWFSDCRLTLSRLCRQYCELFFTYKNRHLEDCKIIANQASKIMDLAVKSGGISHGDYVKQKVELAKQMNFLAKVETVPTTSRITNDIEAITSTALIRKFPDINCDRLVIVELKHDRPFLEEVSRRVKIDKIVYVLPPCFPSLFWRKFWVKKLQEPEKLVKMNTGRIRIHPETNKVLHYEQLCLNFHVPTLYDHYSHFEGSSQPQLVKQCSHALTRIFTLVVDFVQLFAALDEGQVYGIQQMGYWIASTKTHTSESFANIYAPLILKVSSYSTILADILEKIENFLSKVQPSAQDILHLCHQVELQVMNLWVRHCQFVNLTHFRHFENCLLLMTLNRYLVKMGTNSPELRFPKYCRFLRSYSLKWKVINYGASIRASFAVPDLQKSVPRSKVYHEFYGCWTLFFISGIHKDPVAKLESSGGANEFSVLFGDEILDIQKNVNNTIQTTILTYLCCHYLNKWHKVKSLLPIVSSTLDSQMYDPLMVTSLIPEKLSREVHIKKPLEMSHYLQKEVAKIKAGNSQVYLVIAAKFRQLSVAKSAEHQDLLNRVFDPVRHEVQDLLSQIQHLATTMYDVYHPLLNWIHNDL</sequence>
<organism evidence="1 2">
    <name type="scientific">Naganishia cerealis</name>
    <dbReference type="NCBI Taxonomy" id="610337"/>
    <lineage>
        <taxon>Eukaryota</taxon>
        <taxon>Fungi</taxon>
        <taxon>Dikarya</taxon>
        <taxon>Basidiomycota</taxon>
        <taxon>Agaricomycotina</taxon>
        <taxon>Tremellomycetes</taxon>
        <taxon>Filobasidiales</taxon>
        <taxon>Filobasidiaceae</taxon>
        <taxon>Naganishia</taxon>
    </lineage>
</organism>
<keyword evidence="2" id="KW-1185">Reference proteome</keyword>
<protein>
    <submittedName>
        <fullName evidence="1">Uncharacterized protein</fullName>
    </submittedName>
</protein>
<gene>
    <name evidence="1" type="ORF">QFC19_000336</name>
</gene>
<dbReference type="Proteomes" id="UP001241377">
    <property type="component" value="Unassembled WGS sequence"/>
</dbReference>
<evidence type="ECO:0000313" key="2">
    <source>
        <dbReference type="Proteomes" id="UP001241377"/>
    </source>
</evidence>
<accession>A0ACC2WQQ2</accession>
<evidence type="ECO:0000313" key="1">
    <source>
        <dbReference type="EMBL" id="KAJ9113416.1"/>
    </source>
</evidence>
<name>A0ACC2WQQ2_9TREE</name>
<comment type="caution">
    <text evidence="1">The sequence shown here is derived from an EMBL/GenBank/DDBJ whole genome shotgun (WGS) entry which is preliminary data.</text>
</comment>
<reference evidence="1" key="1">
    <citation type="submission" date="2023-04" db="EMBL/GenBank/DDBJ databases">
        <title>Draft Genome sequencing of Naganishia species isolated from polar environments using Oxford Nanopore Technology.</title>
        <authorList>
            <person name="Leo P."/>
            <person name="Venkateswaran K."/>
        </authorList>
    </citation>
    <scope>NUCLEOTIDE SEQUENCE</scope>
    <source>
        <strain evidence="1">MNA-CCFEE 5261</strain>
    </source>
</reference>
<proteinExistence type="predicted"/>
<dbReference type="EMBL" id="JASBWR010000002">
    <property type="protein sequence ID" value="KAJ9113416.1"/>
    <property type="molecule type" value="Genomic_DNA"/>
</dbReference>